<comment type="caution">
    <text evidence="1">The sequence shown here is derived from an EMBL/GenBank/DDBJ whole genome shotgun (WGS) entry which is preliminary data.</text>
</comment>
<name>A0A9X1VNW6_9FLAO</name>
<proteinExistence type="predicted"/>
<reference evidence="1" key="1">
    <citation type="submission" date="2022-02" db="EMBL/GenBank/DDBJ databases">
        <title>Polaribacter sp. MSW13, isolated from seawater.</title>
        <authorList>
            <person name="Kristyanto S."/>
            <person name="Jung J."/>
            <person name="Jeon C.O."/>
        </authorList>
    </citation>
    <scope>NUCLEOTIDE SEQUENCE</scope>
    <source>
        <strain evidence="1">MSW13</strain>
    </source>
</reference>
<protein>
    <submittedName>
        <fullName evidence="1">Uncharacterized protein</fullName>
    </submittedName>
</protein>
<gene>
    <name evidence="1" type="ORF">MC378_10490</name>
</gene>
<organism evidence="1 2">
    <name type="scientific">Polaribacter marinus</name>
    <dbReference type="NCBI Taxonomy" id="2916838"/>
    <lineage>
        <taxon>Bacteria</taxon>
        <taxon>Pseudomonadati</taxon>
        <taxon>Bacteroidota</taxon>
        <taxon>Flavobacteriia</taxon>
        <taxon>Flavobacteriales</taxon>
        <taxon>Flavobacteriaceae</taxon>
    </lineage>
</organism>
<dbReference type="AlphaFoldDB" id="A0A9X1VNW6"/>
<dbReference type="EMBL" id="JAKQYM010000007">
    <property type="protein sequence ID" value="MCI2229596.1"/>
    <property type="molecule type" value="Genomic_DNA"/>
</dbReference>
<keyword evidence="2" id="KW-1185">Reference proteome</keyword>
<sequence>MSYIQDYINKMVAEKEANTALENITSESKVSIWRNFIYVVSFIANFVKELQEAHKKEVTALIDSQKHTNLNYYRDVVFNYRDGHTFDSEMLDYTGTYTDDEIAIAKIVKRAASDTVNENGLEKIVLKLATETDGELSKIEEIALERIKEHVRINAPAGTNFSFISTRPDELKLTVNCYIDPQVLDDNGNRIDGTANNVVAEAVEAFFEDTNFKFDGELVLSLLEDQIQAVSGIQDKSVRFTNVQANSDVPAVWTTITERYTSYSGYYKIVELNVNYLIK</sequence>
<dbReference type="RefSeq" id="WP_242178722.1">
    <property type="nucleotide sequence ID" value="NZ_JAKQYM010000007.1"/>
</dbReference>
<evidence type="ECO:0000313" key="2">
    <source>
        <dbReference type="Proteomes" id="UP001139369"/>
    </source>
</evidence>
<accession>A0A9X1VNW6</accession>
<dbReference type="Proteomes" id="UP001139369">
    <property type="component" value="Unassembled WGS sequence"/>
</dbReference>
<evidence type="ECO:0000313" key="1">
    <source>
        <dbReference type="EMBL" id="MCI2229596.1"/>
    </source>
</evidence>